<evidence type="ECO:0000313" key="2">
    <source>
        <dbReference type="Proteomes" id="UP000824540"/>
    </source>
</evidence>
<dbReference type="Proteomes" id="UP000824540">
    <property type="component" value="Unassembled WGS sequence"/>
</dbReference>
<accession>A0A8T2MXL9</accession>
<protein>
    <submittedName>
        <fullName evidence="1">Uncharacterized protein</fullName>
    </submittedName>
</protein>
<gene>
    <name evidence="1" type="ORF">JZ751_014551</name>
</gene>
<organism evidence="1 2">
    <name type="scientific">Albula glossodonta</name>
    <name type="common">roundjaw bonefish</name>
    <dbReference type="NCBI Taxonomy" id="121402"/>
    <lineage>
        <taxon>Eukaryota</taxon>
        <taxon>Metazoa</taxon>
        <taxon>Chordata</taxon>
        <taxon>Craniata</taxon>
        <taxon>Vertebrata</taxon>
        <taxon>Euteleostomi</taxon>
        <taxon>Actinopterygii</taxon>
        <taxon>Neopterygii</taxon>
        <taxon>Teleostei</taxon>
        <taxon>Albuliformes</taxon>
        <taxon>Albulidae</taxon>
        <taxon>Albula</taxon>
    </lineage>
</organism>
<sequence>MVADLLCSKLSIPTWIPRGDEKNRLGALYRKRSRSDATRQMSNNESLFSSEMWKQRQERALVIGRAGGIVGLAEWLSRWGL</sequence>
<dbReference type="AlphaFoldDB" id="A0A8T2MXL9"/>
<evidence type="ECO:0000313" key="1">
    <source>
        <dbReference type="EMBL" id="KAG9332453.1"/>
    </source>
</evidence>
<dbReference type="EMBL" id="JAFBMS010000237">
    <property type="protein sequence ID" value="KAG9332453.1"/>
    <property type="molecule type" value="Genomic_DNA"/>
</dbReference>
<keyword evidence="2" id="KW-1185">Reference proteome</keyword>
<reference evidence="1" key="1">
    <citation type="thesis" date="2021" institute="BYU ScholarsArchive" country="Provo, UT, USA">
        <title>Applications of and Algorithms for Genome Assembly and Genomic Analyses with an Emphasis on Marine Teleosts.</title>
        <authorList>
            <person name="Pickett B.D."/>
        </authorList>
    </citation>
    <scope>NUCLEOTIDE SEQUENCE</scope>
    <source>
        <strain evidence="1">HI-2016</strain>
    </source>
</reference>
<proteinExistence type="predicted"/>
<name>A0A8T2MXL9_9TELE</name>
<comment type="caution">
    <text evidence="1">The sequence shown here is derived from an EMBL/GenBank/DDBJ whole genome shotgun (WGS) entry which is preliminary data.</text>
</comment>